<reference evidence="1 2" key="1">
    <citation type="submission" date="2018-06" db="EMBL/GenBank/DDBJ databases">
        <title>Fusarium incarnatum-equiseti species complex species 28.</title>
        <authorList>
            <person name="Gardiner D.M."/>
        </authorList>
    </citation>
    <scope>NUCLEOTIDE SEQUENCE [LARGE SCALE GENOMIC DNA]</scope>
    <source>
        <strain evidence="1 2">FIESC_28</strain>
    </source>
</reference>
<gene>
    <name evidence="1" type="ORF">FIESC28_07251</name>
</gene>
<proteinExistence type="predicted"/>
<keyword evidence="2" id="KW-1185">Reference proteome</keyword>
<evidence type="ECO:0000313" key="1">
    <source>
        <dbReference type="EMBL" id="RBR15610.1"/>
    </source>
</evidence>
<dbReference type="EMBL" id="QKXC01000153">
    <property type="protein sequence ID" value="RBR15610.1"/>
    <property type="molecule type" value="Genomic_DNA"/>
</dbReference>
<sequence length="114" mass="13290">MLDLIHHDIFKTLLRDRENSNAADKFGRMPIHLTAANHDTRFLDHLLGTGKITDIDARDLDQWTPLMWASRSDNRVNDERLLSEKAYIWNDLEPEPQQRSRLNQVGLDELARGE</sequence>
<dbReference type="Proteomes" id="UP000253153">
    <property type="component" value="Unassembled WGS sequence"/>
</dbReference>
<name>A0A366RGV7_9HYPO</name>
<dbReference type="Gene3D" id="1.25.40.20">
    <property type="entry name" value="Ankyrin repeat-containing domain"/>
    <property type="match status" value="1"/>
</dbReference>
<dbReference type="GeneID" id="41996688"/>
<evidence type="ECO:0000313" key="2">
    <source>
        <dbReference type="Proteomes" id="UP000253153"/>
    </source>
</evidence>
<dbReference type="RefSeq" id="XP_031014508.1">
    <property type="nucleotide sequence ID" value="XM_031161392.1"/>
</dbReference>
<organism evidence="1 2">
    <name type="scientific">Fusarium coffeatum</name>
    <dbReference type="NCBI Taxonomy" id="231269"/>
    <lineage>
        <taxon>Eukaryota</taxon>
        <taxon>Fungi</taxon>
        <taxon>Dikarya</taxon>
        <taxon>Ascomycota</taxon>
        <taxon>Pezizomycotina</taxon>
        <taxon>Sordariomycetes</taxon>
        <taxon>Hypocreomycetidae</taxon>
        <taxon>Hypocreales</taxon>
        <taxon>Nectriaceae</taxon>
        <taxon>Fusarium</taxon>
        <taxon>Fusarium incarnatum-equiseti species complex</taxon>
    </lineage>
</organism>
<dbReference type="AlphaFoldDB" id="A0A366RGV7"/>
<dbReference type="SUPFAM" id="SSF48403">
    <property type="entry name" value="Ankyrin repeat"/>
    <property type="match status" value="1"/>
</dbReference>
<dbReference type="Pfam" id="PF12796">
    <property type="entry name" value="Ank_2"/>
    <property type="match status" value="1"/>
</dbReference>
<accession>A0A366RGV7</accession>
<protein>
    <submittedName>
        <fullName evidence="1">Uncharacterized protein</fullName>
    </submittedName>
</protein>
<dbReference type="InterPro" id="IPR036770">
    <property type="entry name" value="Ankyrin_rpt-contain_sf"/>
</dbReference>
<dbReference type="InterPro" id="IPR002110">
    <property type="entry name" value="Ankyrin_rpt"/>
</dbReference>
<comment type="caution">
    <text evidence="1">The sequence shown here is derived from an EMBL/GenBank/DDBJ whole genome shotgun (WGS) entry which is preliminary data.</text>
</comment>
<dbReference type="OrthoDB" id="341259at2759"/>